<protein>
    <submittedName>
        <fullName evidence="2">Uncharacterized protein</fullName>
    </submittedName>
</protein>
<organism evidence="2 3">
    <name type="scientific">Actinomadura yumaensis</name>
    <dbReference type="NCBI Taxonomy" id="111807"/>
    <lineage>
        <taxon>Bacteria</taxon>
        <taxon>Bacillati</taxon>
        <taxon>Actinomycetota</taxon>
        <taxon>Actinomycetes</taxon>
        <taxon>Streptosporangiales</taxon>
        <taxon>Thermomonosporaceae</taxon>
        <taxon>Actinomadura</taxon>
    </lineage>
</organism>
<feature type="signal peptide" evidence="1">
    <location>
        <begin position="1"/>
        <end position="25"/>
    </location>
</feature>
<evidence type="ECO:0000313" key="2">
    <source>
        <dbReference type="EMBL" id="MFC6882564.1"/>
    </source>
</evidence>
<proteinExistence type="predicted"/>
<evidence type="ECO:0000313" key="3">
    <source>
        <dbReference type="Proteomes" id="UP001596380"/>
    </source>
</evidence>
<gene>
    <name evidence="2" type="ORF">ACFQKB_22605</name>
</gene>
<evidence type="ECO:0000256" key="1">
    <source>
        <dbReference type="SAM" id="SignalP"/>
    </source>
</evidence>
<dbReference type="Proteomes" id="UP001596380">
    <property type="component" value="Unassembled WGS sequence"/>
</dbReference>
<name>A0ABW2CPD1_9ACTN</name>
<sequence>MTRRCVIAAALVTAFVAGFAIEAQAAPSVHMTMAGQCRQQVHMT</sequence>
<keyword evidence="1" id="KW-0732">Signal</keyword>
<dbReference type="RefSeq" id="WP_302930939.1">
    <property type="nucleotide sequence ID" value="NZ_JBHSXE010000001.1"/>
</dbReference>
<reference evidence="3" key="1">
    <citation type="journal article" date="2019" name="Int. J. Syst. Evol. Microbiol.">
        <title>The Global Catalogue of Microorganisms (GCM) 10K type strain sequencing project: providing services to taxonomists for standard genome sequencing and annotation.</title>
        <authorList>
            <consortium name="The Broad Institute Genomics Platform"/>
            <consortium name="The Broad Institute Genome Sequencing Center for Infectious Disease"/>
            <person name="Wu L."/>
            <person name="Ma J."/>
        </authorList>
    </citation>
    <scope>NUCLEOTIDE SEQUENCE [LARGE SCALE GENOMIC DNA]</scope>
    <source>
        <strain evidence="3">JCM 3369</strain>
    </source>
</reference>
<feature type="chain" id="PRO_5047304605" evidence="1">
    <location>
        <begin position="26"/>
        <end position="44"/>
    </location>
</feature>
<comment type="caution">
    <text evidence="2">The sequence shown here is derived from an EMBL/GenBank/DDBJ whole genome shotgun (WGS) entry which is preliminary data.</text>
</comment>
<accession>A0ABW2CPD1</accession>
<keyword evidence="3" id="KW-1185">Reference proteome</keyword>
<dbReference type="EMBL" id="JBHSXS010000014">
    <property type="protein sequence ID" value="MFC6882564.1"/>
    <property type="molecule type" value="Genomic_DNA"/>
</dbReference>